<dbReference type="PROSITE" id="PS00793">
    <property type="entry name" value="DHPS_2"/>
    <property type="match status" value="1"/>
</dbReference>
<evidence type="ECO:0000256" key="4">
    <source>
        <dbReference type="ARBA" id="ARBA00009503"/>
    </source>
</evidence>
<dbReference type="GO" id="GO:0046656">
    <property type="term" value="P:folic acid biosynthetic process"/>
    <property type="evidence" value="ECO:0007669"/>
    <property type="project" value="UniProtKB-KW"/>
</dbReference>
<comment type="similarity">
    <text evidence="4">Belongs to the DHPS family.</text>
</comment>
<proteinExistence type="inferred from homology"/>
<comment type="pathway">
    <text evidence="3">Cofactor biosynthesis; tetrahydrofolate biosynthesis; 7,8-dihydrofolate from 2-amino-4-hydroxy-6-hydroxymethyl-7,8-dihydropteridine diphosphate and 4-aminobenzoate: step 1/2.</text>
</comment>
<evidence type="ECO:0000256" key="1">
    <source>
        <dbReference type="ARBA" id="ARBA00000012"/>
    </source>
</evidence>
<keyword evidence="10" id="KW-0289">Folate biosynthesis</keyword>
<feature type="domain" description="Pterin-binding" evidence="13">
    <location>
        <begin position="142"/>
        <end position="391"/>
    </location>
</feature>
<dbReference type="GO" id="GO:0046872">
    <property type="term" value="F:metal ion binding"/>
    <property type="evidence" value="ECO:0007669"/>
    <property type="project" value="UniProtKB-KW"/>
</dbReference>
<dbReference type="Proteomes" id="UP000199662">
    <property type="component" value="Unassembled WGS sequence"/>
</dbReference>
<dbReference type="NCBIfam" id="TIGR01496">
    <property type="entry name" value="DHPS"/>
    <property type="match status" value="1"/>
</dbReference>
<evidence type="ECO:0000256" key="12">
    <source>
        <dbReference type="ARBA" id="ARBA00053449"/>
    </source>
</evidence>
<dbReference type="GO" id="GO:0005829">
    <property type="term" value="C:cytosol"/>
    <property type="evidence" value="ECO:0007669"/>
    <property type="project" value="TreeGrafter"/>
</dbReference>
<name>A0A1H7A9A4_9FIRM</name>
<dbReference type="InterPro" id="IPR006390">
    <property type="entry name" value="DHP_synth_dom"/>
</dbReference>
<evidence type="ECO:0000256" key="5">
    <source>
        <dbReference type="ARBA" id="ARBA00012458"/>
    </source>
</evidence>
<evidence type="ECO:0000256" key="9">
    <source>
        <dbReference type="ARBA" id="ARBA00022842"/>
    </source>
</evidence>
<comment type="catalytic activity">
    <reaction evidence="1">
        <text>(7,8-dihydropterin-6-yl)methyl diphosphate + 4-aminobenzoate = 7,8-dihydropteroate + diphosphate</text>
        <dbReference type="Rhea" id="RHEA:19949"/>
        <dbReference type="ChEBI" id="CHEBI:17836"/>
        <dbReference type="ChEBI" id="CHEBI:17839"/>
        <dbReference type="ChEBI" id="CHEBI:33019"/>
        <dbReference type="ChEBI" id="CHEBI:72950"/>
        <dbReference type="EC" id="2.5.1.15"/>
    </reaction>
</comment>
<evidence type="ECO:0000256" key="10">
    <source>
        <dbReference type="ARBA" id="ARBA00022909"/>
    </source>
</evidence>
<evidence type="ECO:0000256" key="8">
    <source>
        <dbReference type="ARBA" id="ARBA00022723"/>
    </source>
</evidence>
<comment type="cofactor">
    <cofactor evidence="2">
        <name>Mg(2+)</name>
        <dbReference type="ChEBI" id="CHEBI:18420"/>
    </cofactor>
</comment>
<dbReference type="GO" id="GO:0004156">
    <property type="term" value="F:dihydropteroate synthase activity"/>
    <property type="evidence" value="ECO:0007669"/>
    <property type="project" value="UniProtKB-EC"/>
</dbReference>
<dbReference type="EMBL" id="FNZK01000012">
    <property type="protein sequence ID" value="SEJ62219.1"/>
    <property type="molecule type" value="Genomic_DNA"/>
</dbReference>
<evidence type="ECO:0000256" key="11">
    <source>
        <dbReference type="ARBA" id="ARBA00030193"/>
    </source>
</evidence>
<keyword evidence="7" id="KW-0808">Transferase</keyword>
<evidence type="ECO:0000259" key="13">
    <source>
        <dbReference type="PROSITE" id="PS50972"/>
    </source>
</evidence>
<evidence type="ECO:0000256" key="2">
    <source>
        <dbReference type="ARBA" id="ARBA00001946"/>
    </source>
</evidence>
<dbReference type="PROSITE" id="PS00792">
    <property type="entry name" value="DHPS_1"/>
    <property type="match status" value="1"/>
</dbReference>
<dbReference type="Gene3D" id="3.20.20.20">
    <property type="entry name" value="Dihydropteroate synthase-like"/>
    <property type="match status" value="1"/>
</dbReference>
<evidence type="ECO:0000313" key="14">
    <source>
        <dbReference type="EMBL" id="SEJ62219.1"/>
    </source>
</evidence>
<dbReference type="STRING" id="84035.SAMN05660742_11219"/>
<keyword evidence="15" id="KW-1185">Reference proteome</keyword>
<evidence type="ECO:0000313" key="15">
    <source>
        <dbReference type="Proteomes" id="UP000199662"/>
    </source>
</evidence>
<gene>
    <name evidence="14" type="ORF">SAMN05660742_11219</name>
</gene>
<dbReference type="UniPathway" id="UPA00077">
    <property type="reaction ID" value="UER00156"/>
</dbReference>
<dbReference type="PANTHER" id="PTHR20941">
    <property type="entry name" value="FOLATE SYNTHESIS PROTEINS"/>
    <property type="match status" value="1"/>
</dbReference>
<dbReference type="EC" id="2.5.1.15" evidence="5"/>
<sequence>MENIQINILEICSLKQAVTELKKIDCDPAGVKLMQDKAVFKIIKIEKMKCKAANILKQTFLGKGGDVAVSGHSADLSKEYTSVLIMATLKQYKQALIQLKMQPWGLKQIGEKIENILKNVNTLPKRIYSWKDRQLVLDGEISLVMGILNLTPDSFSDGGSYNELDTAIRHVEKMQADGADIIDIGAESTRPYDGGQKISAAEEMDRLLPFLQKILPHCSVPVSIDTYKAEVAEAALAMGAHIINDIWGLQQDVLMSSVVAKYDVPVIVMHNKTEISYPMGVMADIQQFLSRSIAIGIEKGIKGENIIIDPGIGFAKTVEDNIEIMGHLDQFQNLGCPILLGASRKKFIGHVLELPVNERLEGTIAASALGKIKGVQIHRVHDVKAVKRTLMMMDAMIRSEI</sequence>
<organism evidence="14 15">
    <name type="scientific">Propionispira arboris</name>
    <dbReference type="NCBI Taxonomy" id="84035"/>
    <lineage>
        <taxon>Bacteria</taxon>
        <taxon>Bacillati</taxon>
        <taxon>Bacillota</taxon>
        <taxon>Negativicutes</taxon>
        <taxon>Selenomonadales</taxon>
        <taxon>Selenomonadaceae</taxon>
        <taxon>Propionispira</taxon>
    </lineage>
</organism>
<evidence type="ECO:0000256" key="3">
    <source>
        <dbReference type="ARBA" id="ARBA00004763"/>
    </source>
</evidence>
<dbReference type="InterPro" id="IPR000489">
    <property type="entry name" value="Pterin-binding_dom"/>
</dbReference>
<dbReference type="Pfam" id="PF00809">
    <property type="entry name" value="Pterin_bind"/>
    <property type="match status" value="1"/>
</dbReference>
<dbReference type="InterPro" id="IPR045031">
    <property type="entry name" value="DHP_synth-like"/>
</dbReference>
<dbReference type="InterPro" id="IPR011005">
    <property type="entry name" value="Dihydropteroate_synth-like_sf"/>
</dbReference>
<dbReference type="AlphaFoldDB" id="A0A1H7A9A4"/>
<keyword evidence="8" id="KW-0479">Metal-binding</keyword>
<comment type="function">
    <text evidence="12">Catalyzes the condensation of para-aminobenzoate (pABA) with 6-hydroxymethyl-7,8-dihydropterin diphosphate (DHPt-PP) to form 7,8-dihydropteroate (H2Pte), the immediate precursor of folate derivatives.</text>
</comment>
<reference evidence="15" key="1">
    <citation type="submission" date="2016-10" db="EMBL/GenBank/DDBJ databases">
        <authorList>
            <person name="Varghese N."/>
            <person name="Submissions S."/>
        </authorList>
    </citation>
    <scope>NUCLEOTIDE SEQUENCE [LARGE SCALE GENOMIC DNA]</scope>
    <source>
        <strain evidence="15">DSM 2179</strain>
    </source>
</reference>
<dbReference type="CDD" id="cd00739">
    <property type="entry name" value="DHPS"/>
    <property type="match status" value="1"/>
</dbReference>
<dbReference type="GO" id="GO:0046654">
    <property type="term" value="P:tetrahydrofolate biosynthetic process"/>
    <property type="evidence" value="ECO:0007669"/>
    <property type="project" value="UniProtKB-UniPathway"/>
</dbReference>
<dbReference type="RefSeq" id="WP_342741767.1">
    <property type="nucleotide sequence ID" value="NZ_FNZK01000012.1"/>
</dbReference>
<evidence type="ECO:0000256" key="7">
    <source>
        <dbReference type="ARBA" id="ARBA00022679"/>
    </source>
</evidence>
<protein>
    <recommendedName>
        <fullName evidence="6">Dihydropteroate synthase</fullName>
        <ecNumber evidence="5">2.5.1.15</ecNumber>
    </recommendedName>
    <alternativeName>
        <fullName evidence="11">Dihydropteroate pyrophosphorylase</fullName>
    </alternativeName>
</protein>
<dbReference type="PANTHER" id="PTHR20941:SF1">
    <property type="entry name" value="FOLIC ACID SYNTHESIS PROTEIN FOL1"/>
    <property type="match status" value="1"/>
</dbReference>
<accession>A0A1H7A9A4</accession>
<evidence type="ECO:0000256" key="6">
    <source>
        <dbReference type="ARBA" id="ARBA00016919"/>
    </source>
</evidence>
<dbReference type="FunFam" id="3.20.20.20:FF:000006">
    <property type="entry name" value="Dihydropteroate synthase"/>
    <property type="match status" value="1"/>
</dbReference>
<keyword evidence="9" id="KW-0460">Magnesium</keyword>
<dbReference type="SUPFAM" id="SSF51717">
    <property type="entry name" value="Dihydropteroate synthetase-like"/>
    <property type="match status" value="1"/>
</dbReference>
<dbReference type="PROSITE" id="PS50972">
    <property type="entry name" value="PTERIN_BINDING"/>
    <property type="match status" value="1"/>
</dbReference>